<organism evidence="1 2">
    <name type="scientific">Angomonas deanei</name>
    <dbReference type="NCBI Taxonomy" id="59799"/>
    <lineage>
        <taxon>Eukaryota</taxon>
        <taxon>Discoba</taxon>
        <taxon>Euglenozoa</taxon>
        <taxon>Kinetoplastea</taxon>
        <taxon>Metakinetoplastina</taxon>
        <taxon>Trypanosomatida</taxon>
        <taxon>Trypanosomatidae</taxon>
        <taxon>Strigomonadinae</taxon>
        <taxon>Angomonas</taxon>
    </lineage>
</organism>
<name>A0A7G2CEF0_9TRYP</name>
<reference evidence="1 2" key="1">
    <citation type="submission" date="2020-08" db="EMBL/GenBank/DDBJ databases">
        <authorList>
            <person name="Newling K."/>
            <person name="Davey J."/>
            <person name="Forrester S."/>
        </authorList>
    </citation>
    <scope>NUCLEOTIDE SEQUENCE [LARGE SCALE GENOMIC DNA]</scope>
    <source>
        <strain evidence="2">Crithidia deanei Carvalho (ATCC PRA-265)</strain>
    </source>
</reference>
<dbReference type="Proteomes" id="UP000515908">
    <property type="component" value="Chromosome 08"/>
</dbReference>
<proteinExistence type="predicted"/>
<dbReference type="EMBL" id="LR877152">
    <property type="protein sequence ID" value="CAD2217331.1"/>
    <property type="molecule type" value="Genomic_DNA"/>
</dbReference>
<protein>
    <submittedName>
        <fullName evidence="1">Uncharacterized protein</fullName>
    </submittedName>
</protein>
<keyword evidence="2" id="KW-1185">Reference proteome</keyword>
<evidence type="ECO:0000313" key="1">
    <source>
        <dbReference type="EMBL" id="CAD2217331.1"/>
    </source>
</evidence>
<dbReference type="AlphaFoldDB" id="A0A7G2CEF0"/>
<sequence>MAFRSLVGGTAVLATLAGLGGSYRLYNKTKHMELLSIQQWDKERKEVIQNGGQYHADEVLLYVSQQAQHSGQDVLLAKMTALMPSHEALELSFHRERREESAKNYSYIRSDGAKVIFENIADSLENFNVQGDAVNHKLGNYYSFSILNKAAPLRWMEAYYIFLTSGLRVSNTFNFFYYTSDYYLKHKDREMFFPSCFGEENHKNENNNDDEHKMTFRQYFEKMESLLNEHNLSQQDHIQFSTFTGIHNALKANRVSFYSSRMQTEIKLHDDEKDEVDFNTRLTSRLTRTVLPAEVGVFLSLPDDADEKNNNNTPRQVNLYAYVVPQKNNNKNENKNIIQKQLELCYLKWYTVNIAKNLANL</sequence>
<accession>A0A7G2CEF0</accession>
<dbReference type="VEuPathDB" id="TriTrypDB:ADEAN_000480900"/>
<gene>
    <name evidence="1" type="ORF">ADEAN_000480900</name>
</gene>
<evidence type="ECO:0000313" key="2">
    <source>
        <dbReference type="Proteomes" id="UP000515908"/>
    </source>
</evidence>